<proteinExistence type="predicted"/>
<protein>
    <submittedName>
        <fullName evidence="1">Uncharacterized protein</fullName>
    </submittedName>
</protein>
<organism evidence="1 2">
    <name type="scientific">Cryptosporangium minutisporangium</name>
    <dbReference type="NCBI Taxonomy" id="113569"/>
    <lineage>
        <taxon>Bacteria</taxon>
        <taxon>Bacillati</taxon>
        <taxon>Actinomycetota</taxon>
        <taxon>Actinomycetes</taxon>
        <taxon>Cryptosporangiales</taxon>
        <taxon>Cryptosporangiaceae</taxon>
        <taxon>Cryptosporangium</taxon>
    </lineage>
</organism>
<gene>
    <name evidence="1" type="ORF">GCM10020369_26170</name>
</gene>
<accession>A0ABP6SVU1</accession>
<comment type="caution">
    <text evidence="1">The sequence shown here is derived from an EMBL/GenBank/DDBJ whole genome shotgun (WGS) entry which is preliminary data.</text>
</comment>
<evidence type="ECO:0000313" key="1">
    <source>
        <dbReference type="EMBL" id="GAA3386711.1"/>
    </source>
</evidence>
<name>A0ABP6SVU1_9ACTN</name>
<evidence type="ECO:0000313" key="2">
    <source>
        <dbReference type="Proteomes" id="UP001501676"/>
    </source>
</evidence>
<reference evidence="2" key="1">
    <citation type="journal article" date="2019" name="Int. J. Syst. Evol. Microbiol.">
        <title>The Global Catalogue of Microorganisms (GCM) 10K type strain sequencing project: providing services to taxonomists for standard genome sequencing and annotation.</title>
        <authorList>
            <consortium name="The Broad Institute Genomics Platform"/>
            <consortium name="The Broad Institute Genome Sequencing Center for Infectious Disease"/>
            <person name="Wu L."/>
            <person name="Ma J."/>
        </authorList>
    </citation>
    <scope>NUCLEOTIDE SEQUENCE [LARGE SCALE GENOMIC DNA]</scope>
    <source>
        <strain evidence="2">JCM 9458</strain>
    </source>
</reference>
<sequence>MSDLATLDALSTEELRGRAFASARKRGDIGFFWNLIERLPSARETESNDESLGSVGTSIEEAVGLWRQLTGHEYGEQEPIIRAAFIDYLLKHSE</sequence>
<dbReference type="RefSeq" id="WP_345728323.1">
    <property type="nucleotide sequence ID" value="NZ_BAAAYN010000017.1"/>
</dbReference>
<dbReference type="EMBL" id="BAAAYN010000017">
    <property type="protein sequence ID" value="GAA3386711.1"/>
    <property type="molecule type" value="Genomic_DNA"/>
</dbReference>
<keyword evidence="2" id="KW-1185">Reference proteome</keyword>
<dbReference type="Proteomes" id="UP001501676">
    <property type="component" value="Unassembled WGS sequence"/>
</dbReference>